<feature type="region of interest" description="Disordered" evidence="1">
    <location>
        <begin position="207"/>
        <end position="234"/>
    </location>
</feature>
<protein>
    <recommendedName>
        <fullName evidence="4">Myb/SANT-like domain-containing protein</fullName>
    </recommendedName>
</protein>
<reference evidence="2" key="1">
    <citation type="submission" date="2018-01" db="EMBL/GenBank/DDBJ databases">
        <authorList>
            <person name="Mao J.F."/>
        </authorList>
    </citation>
    <scope>NUCLEOTIDE SEQUENCE</scope>
    <source>
        <strain evidence="2">Huo1</strain>
        <tissue evidence="2">Leaf</tissue>
    </source>
</reference>
<dbReference type="PANTHER" id="PTHR46250:SF15">
    <property type="entry name" value="OS01G0523800 PROTEIN"/>
    <property type="match status" value="1"/>
</dbReference>
<evidence type="ECO:0000313" key="3">
    <source>
        <dbReference type="Proteomes" id="UP000298416"/>
    </source>
</evidence>
<evidence type="ECO:0000256" key="1">
    <source>
        <dbReference type="SAM" id="MobiDB-lite"/>
    </source>
</evidence>
<organism evidence="2">
    <name type="scientific">Salvia splendens</name>
    <name type="common">Scarlet sage</name>
    <dbReference type="NCBI Taxonomy" id="180675"/>
    <lineage>
        <taxon>Eukaryota</taxon>
        <taxon>Viridiplantae</taxon>
        <taxon>Streptophyta</taxon>
        <taxon>Embryophyta</taxon>
        <taxon>Tracheophyta</taxon>
        <taxon>Spermatophyta</taxon>
        <taxon>Magnoliopsida</taxon>
        <taxon>eudicotyledons</taxon>
        <taxon>Gunneridae</taxon>
        <taxon>Pentapetalae</taxon>
        <taxon>asterids</taxon>
        <taxon>lamiids</taxon>
        <taxon>Lamiales</taxon>
        <taxon>Lamiaceae</taxon>
        <taxon>Nepetoideae</taxon>
        <taxon>Mentheae</taxon>
        <taxon>Salviinae</taxon>
        <taxon>Salvia</taxon>
        <taxon>Salvia subgen. Calosphace</taxon>
        <taxon>core Calosphace</taxon>
    </lineage>
</organism>
<comment type="caution">
    <text evidence="2">The sequence shown here is derived from an EMBL/GenBank/DDBJ whole genome shotgun (WGS) entry which is preliminary data.</text>
</comment>
<gene>
    <name evidence="2" type="ORF">SASPL_143264</name>
</gene>
<dbReference type="PANTHER" id="PTHR46250">
    <property type="entry name" value="MYB/SANT-LIKE DNA-BINDING DOMAIN PROTEIN-RELATED"/>
    <property type="match status" value="1"/>
</dbReference>
<proteinExistence type="predicted"/>
<dbReference type="AlphaFoldDB" id="A0A8X8WLV7"/>
<reference evidence="2" key="2">
    <citation type="submission" date="2020-08" db="EMBL/GenBank/DDBJ databases">
        <title>Plant Genome Project.</title>
        <authorList>
            <person name="Zhang R.-G."/>
        </authorList>
    </citation>
    <scope>NUCLEOTIDE SEQUENCE</scope>
    <source>
        <strain evidence="2">Huo1</strain>
        <tissue evidence="2">Leaf</tissue>
    </source>
</reference>
<keyword evidence="3" id="KW-1185">Reference proteome</keyword>
<evidence type="ECO:0008006" key="4">
    <source>
        <dbReference type="Google" id="ProtNLM"/>
    </source>
</evidence>
<dbReference type="Proteomes" id="UP000298416">
    <property type="component" value="Unassembled WGS sequence"/>
</dbReference>
<name>A0A8X8WLV7_SALSN</name>
<dbReference type="EMBL" id="PNBA02000016">
    <property type="protein sequence ID" value="KAG6397101.1"/>
    <property type="molecule type" value="Genomic_DNA"/>
</dbReference>
<evidence type="ECO:0000313" key="2">
    <source>
        <dbReference type="EMBL" id="KAG6397101.1"/>
    </source>
</evidence>
<sequence>MGDARGYSSFSNLNSGSVDPALLKPVKIEKGRRAWSVREEEIFLSSLKELVAIGWKTDNGFKGGYGKKLEIAMQREFPGTDIREKPHINSKLTTWKKNYSSLVNMLSLRGAGFNARGDFLIDLSNDQWEHVMNVDTNARSMRNKPWPYFDEWKIIFGKDRANGDSAEGIKKAVNELDAQEAMGNTNTSGEHSINVDKDDITGEENDTVSVFQEKGTKGLKQSGRKRKGDDSTDPTFHLLSKMHADTTESLKSVSSRIGYEIDLSNKRTNIVKILGGIPGLAQRDKFEAIRILLEKQEHLDVVFALPEFELLDYITYILDVFQNK</sequence>
<accession>A0A8X8WLV7</accession>